<dbReference type="EMBL" id="CM023476">
    <property type="protein sequence ID" value="KAH7940566.1"/>
    <property type="molecule type" value="Genomic_DNA"/>
</dbReference>
<organism evidence="1 2">
    <name type="scientific">Dermacentor silvarum</name>
    <name type="common">Tick</name>
    <dbReference type="NCBI Taxonomy" id="543639"/>
    <lineage>
        <taxon>Eukaryota</taxon>
        <taxon>Metazoa</taxon>
        <taxon>Ecdysozoa</taxon>
        <taxon>Arthropoda</taxon>
        <taxon>Chelicerata</taxon>
        <taxon>Arachnida</taxon>
        <taxon>Acari</taxon>
        <taxon>Parasitiformes</taxon>
        <taxon>Ixodida</taxon>
        <taxon>Ixodoidea</taxon>
        <taxon>Ixodidae</taxon>
        <taxon>Rhipicephalinae</taxon>
        <taxon>Dermacentor</taxon>
    </lineage>
</organism>
<keyword evidence="2" id="KW-1185">Reference proteome</keyword>
<comment type="caution">
    <text evidence="1">The sequence shown here is derived from an EMBL/GenBank/DDBJ whole genome shotgun (WGS) entry which is preliminary data.</text>
</comment>
<sequence length="479" mass="50298">MCCRPRENPESPSLWGQSVHSPHQASPPHLTDLANMAKPAQLAIWAQLLNRPPLSRLCIPANQVKRDQASPAMPAHPVLPVEPVSPANHALTYQANLPCLTLLGQLANLIQIRYLDIPLGLLCRPIPASHQPVLLVQNNQPTLAGATANFAYRGVTKDVPVACLKPPVTVSCGQVRHAWYFDRNSTSCKMLSYTDPACDSAGNRFLTEMKCQGVCLLHQLNLVNLAAYPAPAYPLNQANSLKAVYQVTVIKLARRENPVKQTLSSRPAPPSLSGQSSGAGGGLPSHPGQPGRPSTPTLSGQPSGRGVRYQVMLVHPFCPVPLVNAGLSNGPGSPMQSGFGGSTVPPGTTTMSGPSIGQGAGLPGPIASPPNPFSTSRPTPFTRPALPVRTGYGSNAGSTSTPLQTSKFGSPALPGVSGTTTQATPNTLPTSPIPPKQSVSPGVSLSPGVTFQNNQSFSSGTASQPRVVKQFRPYRSTNR</sequence>
<proteinExistence type="predicted"/>
<reference evidence="1" key="1">
    <citation type="submission" date="2020-05" db="EMBL/GenBank/DDBJ databases">
        <title>Large-scale comparative analyses of tick genomes elucidate their genetic diversity and vector capacities.</title>
        <authorList>
            <person name="Jia N."/>
            <person name="Wang J."/>
            <person name="Shi W."/>
            <person name="Du L."/>
            <person name="Sun Y."/>
            <person name="Zhan W."/>
            <person name="Jiang J."/>
            <person name="Wang Q."/>
            <person name="Zhang B."/>
            <person name="Ji P."/>
            <person name="Sakyi L.B."/>
            <person name="Cui X."/>
            <person name="Yuan T."/>
            <person name="Jiang B."/>
            <person name="Yang W."/>
            <person name="Lam T.T.-Y."/>
            <person name="Chang Q."/>
            <person name="Ding S."/>
            <person name="Wang X."/>
            <person name="Zhu J."/>
            <person name="Ruan X."/>
            <person name="Zhao L."/>
            <person name="Wei J."/>
            <person name="Que T."/>
            <person name="Du C."/>
            <person name="Cheng J."/>
            <person name="Dai P."/>
            <person name="Han X."/>
            <person name="Huang E."/>
            <person name="Gao Y."/>
            <person name="Liu J."/>
            <person name="Shao H."/>
            <person name="Ye R."/>
            <person name="Li L."/>
            <person name="Wei W."/>
            <person name="Wang X."/>
            <person name="Wang C."/>
            <person name="Yang T."/>
            <person name="Huo Q."/>
            <person name="Li W."/>
            <person name="Guo W."/>
            <person name="Chen H."/>
            <person name="Zhou L."/>
            <person name="Ni X."/>
            <person name="Tian J."/>
            <person name="Zhou Y."/>
            <person name="Sheng Y."/>
            <person name="Liu T."/>
            <person name="Pan Y."/>
            <person name="Xia L."/>
            <person name="Li J."/>
            <person name="Zhao F."/>
            <person name="Cao W."/>
        </authorList>
    </citation>
    <scope>NUCLEOTIDE SEQUENCE</scope>
    <source>
        <strain evidence="1">Dsil-2018</strain>
    </source>
</reference>
<evidence type="ECO:0000313" key="1">
    <source>
        <dbReference type="EMBL" id="KAH7940566.1"/>
    </source>
</evidence>
<evidence type="ECO:0000313" key="2">
    <source>
        <dbReference type="Proteomes" id="UP000821865"/>
    </source>
</evidence>
<gene>
    <name evidence="1" type="ORF">HPB49_002034</name>
</gene>
<dbReference type="Proteomes" id="UP000821865">
    <property type="component" value="Chromosome 7"/>
</dbReference>
<name>A0ACB8CD05_DERSI</name>
<accession>A0ACB8CD05</accession>
<protein>
    <submittedName>
        <fullName evidence="1">Uncharacterized protein</fullName>
    </submittedName>
</protein>